<evidence type="ECO:0000313" key="2">
    <source>
        <dbReference type="EMBL" id="MBC3794044.1"/>
    </source>
</evidence>
<dbReference type="Proteomes" id="UP000700732">
    <property type="component" value="Unassembled WGS sequence"/>
</dbReference>
<evidence type="ECO:0000256" key="1">
    <source>
        <dbReference type="SAM" id="Phobius"/>
    </source>
</evidence>
<keyword evidence="1" id="KW-0472">Membrane</keyword>
<reference evidence="2 3" key="1">
    <citation type="submission" date="2019-06" db="EMBL/GenBank/DDBJ databases">
        <title>Spirosoma utsteinense sp. nov. isolated from Antarctic ice-free soils.</title>
        <authorList>
            <person name="Tahon G."/>
        </authorList>
    </citation>
    <scope>NUCLEOTIDE SEQUENCE [LARGE SCALE GENOMIC DNA]</scope>
    <source>
        <strain evidence="2 3">LMG 31447</strain>
    </source>
</reference>
<evidence type="ECO:0000313" key="3">
    <source>
        <dbReference type="Proteomes" id="UP000700732"/>
    </source>
</evidence>
<gene>
    <name evidence="2" type="ORF">FH603_4571</name>
</gene>
<proteinExistence type="predicted"/>
<keyword evidence="1" id="KW-1133">Transmembrane helix</keyword>
<dbReference type="EMBL" id="VFIA01000036">
    <property type="protein sequence ID" value="MBC3794044.1"/>
    <property type="molecule type" value="Genomic_DNA"/>
</dbReference>
<comment type="caution">
    <text evidence="2">The sequence shown here is derived from an EMBL/GenBank/DDBJ whole genome shotgun (WGS) entry which is preliminary data.</text>
</comment>
<feature type="transmembrane region" description="Helical" evidence="1">
    <location>
        <begin position="23"/>
        <end position="48"/>
    </location>
</feature>
<accession>A0ABR6WCM7</accession>
<keyword evidence="1" id="KW-0812">Transmembrane</keyword>
<protein>
    <submittedName>
        <fullName evidence="2">Uncharacterized protein</fullName>
    </submittedName>
</protein>
<dbReference type="RefSeq" id="WP_186740067.1">
    <property type="nucleotide sequence ID" value="NZ_VFIA01000036.1"/>
</dbReference>
<organism evidence="2 3">
    <name type="scientific">Spirosoma utsteinense</name>
    <dbReference type="NCBI Taxonomy" id="2585773"/>
    <lineage>
        <taxon>Bacteria</taxon>
        <taxon>Pseudomonadati</taxon>
        <taxon>Bacteroidota</taxon>
        <taxon>Cytophagia</taxon>
        <taxon>Cytophagales</taxon>
        <taxon>Cytophagaceae</taxon>
        <taxon>Spirosoma</taxon>
    </lineage>
</organism>
<keyword evidence="3" id="KW-1185">Reference proteome</keyword>
<name>A0ABR6WCM7_9BACT</name>
<sequence>MMSTTGQQPDSSTGPNPPRQPDYLLILMIGLFLLALLIAFLTDVPALLR</sequence>